<evidence type="ECO:0000313" key="5">
    <source>
        <dbReference type="Proteomes" id="UP000001514"/>
    </source>
</evidence>
<accession>D8SHM7</accession>
<name>D8SHM7_SELML</name>
<organism evidence="5">
    <name type="scientific">Selaginella moellendorffii</name>
    <name type="common">Spikemoss</name>
    <dbReference type="NCBI Taxonomy" id="88036"/>
    <lineage>
        <taxon>Eukaryota</taxon>
        <taxon>Viridiplantae</taxon>
        <taxon>Streptophyta</taxon>
        <taxon>Embryophyta</taxon>
        <taxon>Tracheophyta</taxon>
        <taxon>Lycopodiopsida</taxon>
        <taxon>Selaginellales</taxon>
        <taxon>Selaginellaceae</taxon>
        <taxon>Selaginella</taxon>
    </lineage>
</organism>
<dbReference type="InterPro" id="IPR013216">
    <property type="entry name" value="Methyltransf_11"/>
</dbReference>
<dbReference type="InterPro" id="IPR050602">
    <property type="entry name" value="Malonyl-ACP_OMT"/>
</dbReference>
<keyword evidence="2" id="KW-0808">Transferase</keyword>
<gene>
    <name evidence="4" type="ORF">SELMODRAFT_117268</name>
</gene>
<keyword evidence="5" id="KW-1185">Reference proteome</keyword>
<dbReference type="KEGG" id="smo:SELMODRAFT_117268"/>
<dbReference type="PANTHER" id="PTHR13090:SF1">
    <property type="entry name" value="ARGININE-HYDROXYLASE NDUFAF5, MITOCHONDRIAL"/>
    <property type="match status" value="1"/>
</dbReference>
<dbReference type="OrthoDB" id="16816at2759"/>
<dbReference type="GO" id="GO:0032981">
    <property type="term" value="P:mitochondrial respiratory chain complex I assembly"/>
    <property type="evidence" value="ECO:0000318"/>
    <property type="project" value="GO_Central"/>
</dbReference>
<evidence type="ECO:0000259" key="3">
    <source>
        <dbReference type="Pfam" id="PF08241"/>
    </source>
</evidence>
<dbReference type="InParanoid" id="D8SHM7"/>
<reference evidence="4 5" key="1">
    <citation type="journal article" date="2011" name="Science">
        <title>The Selaginella genome identifies genetic changes associated with the evolution of vascular plants.</title>
        <authorList>
            <person name="Banks J.A."/>
            <person name="Nishiyama T."/>
            <person name="Hasebe M."/>
            <person name="Bowman J.L."/>
            <person name="Gribskov M."/>
            <person name="dePamphilis C."/>
            <person name="Albert V.A."/>
            <person name="Aono N."/>
            <person name="Aoyama T."/>
            <person name="Ambrose B.A."/>
            <person name="Ashton N.W."/>
            <person name="Axtell M.J."/>
            <person name="Barker E."/>
            <person name="Barker M.S."/>
            <person name="Bennetzen J.L."/>
            <person name="Bonawitz N.D."/>
            <person name="Chapple C."/>
            <person name="Cheng C."/>
            <person name="Correa L.G."/>
            <person name="Dacre M."/>
            <person name="DeBarry J."/>
            <person name="Dreyer I."/>
            <person name="Elias M."/>
            <person name="Engstrom E.M."/>
            <person name="Estelle M."/>
            <person name="Feng L."/>
            <person name="Finet C."/>
            <person name="Floyd S.K."/>
            <person name="Frommer W.B."/>
            <person name="Fujita T."/>
            <person name="Gramzow L."/>
            <person name="Gutensohn M."/>
            <person name="Harholt J."/>
            <person name="Hattori M."/>
            <person name="Heyl A."/>
            <person name="Hirai T."/>
            <person name="Hiwatashi Y."/>
            <person name="Ishikawa M."/>
            <person name="Iwata M."/>
            <person name="Karol K.G."/>
            <person name="Koehler B."/>
            <person name="Kolukisaoglu U."/>
            <person name="Kubo M."/>
            <person name="Kurata T."/>
            <person name="Lalonde S."/>
            <person name="Li K."/>
            <person name="Li Y."/>
            <person name="Litt A."/>
            <person name="Lyons E."/>
            <person name="Manning G."/>
            <person name="Maruyama T."/>
            <person name="Michael T.P."/>
            <person name="Mikami K."/>
            <person name="Miyazaki S."/>
            <person name="Morinaga S."/>
            <person name="Murata T."/>
            <person name="Mueller-Roeber B."/>
            <person name="Nelson D.R."/>
            <person name="Obara M."/>
            <person name="Oguri Y."/>
            <person name="Olmstead R.G."/>
            <person name="Onodera N."/>
            <person name="Petersen B.L."/>
            <person name="Pils B."/>
            <person name="Prigge M."/>
            <person name="Rensing S.A."/>
            <person name="Riano-Pachon D.M."/>
            <person name="Roberts A.W."/>
            <person name="Sato Y."/>
            <person name="Scheller H.V."/>
            <person name="Schulz B."/>
            <person name="Schulz C."/>
            <person name="Shakirov E.V."/>
            <person name="Shibagaki N."/>
            <person name="Shinohara N."/>
            <person name="Shippen D.E."/>
            <person name="Soerensen I."/>
            <person name="Sotooka R."/>
            <person name="Sugimoto N."/>
            <person name="Sugita M."/>
            <person name="Sumikawa N."/>
            <person name="Tanurdzic M."/>
            <person name="Theissen G."/>
            <person name="Ulvskov P."/>
            <person name="Wakazuki S."/>
            <person name="Weng J.K."/>
            <person name="Willats W.W."/>
            <person name="Wipf D."/>
            <person name="Wolf P.G."/>
            <person name="Yang L."/>
            <person name="Zimmer A.D."/>
            <person name="Zhu Q."/>
            <person name="Mitros T."/>
            <person name="Hellsten U."/>
            <person name="Loque D."/>
            <person name="Otillar R."/>
            <person name="Salamov A."/>
            <person name="Schmutz J."/>
            <person name="Shapiro H."/>
            <person name="Lindquist E."/>
            <person name="Lucas S."/>
            <person name="Rokhsar D."/>
            <person name="Grigoriev I.V."/>
        </authorList>
    </citation>
    <scope>NUCLEOTIDE SEQUENCE [LARGE SCALE GENOMIC DNA]</scope>
</reference>
<dbReference type="GO" id="GO:0008757">
    <property type="term" value="F:S-adenosylmethionine-dependent methyltransferase activity"/>
    <property type="evidence" value="ECO:0007669"/>
    <property type="project" value="InterPro"/>
</dbReference>
<dbReference type="FunCoup" id="D8SHM7">
    <property type="interactions" value="1507"/>
</dbReference>
<dbReference type="Pfam" id="PF08241">
    <property type="entry name" value="Methyltransf_11"/>
    <property type="match status" value="1"/>
</dbReference>
<dbReference type="EMBL" id="GL377620">
    <property type="protein sequence ID" value="EFJ16140.1"/>
    <property type="molecule type" value="Genomic_DNA"/>
</dbReference>
<dbReference type="PANTHER" id="PTHR13090">
    <property type="entry name" value="ARGININE-HYDROXYLASE NDUFAF5, MITOCHONDRIAL"/>
    <property type="match status" value="1"/>
</dbReference>
<protein>
    <recommendedName>
        <fullName evidence="3">Methyltransferase type 11 domain-containing protein</fullName>
    </recommendedName>
</protein>
<dbReference type="CDD" id="cd02440">
    <property type="entry name" value="AdoMet_MTases"/>
    <property type="match status" value="1"/>
</dbReference>
<dbReference type="Proteomes" id="UP000001514">
    <property type="component" value="Unassembled WGS sequence"/>
</dbReference>
<keyword evidence="1" id="KW-0489">Methyltransferase</keyword>
<dbReference type="STRING" id="88036.D8SHM7"/>
<dbReference type="Gramene" id="EFJ16140">
    <property type="protein sequence ID" value="EFJ16140"/>
    <property type="gene ID" value="SELMODRAFT_117268"/>
</dbReference>
<dbReference type="GO" id="GO:0032259">
    <property type="term" value="P:methylation"/>
    <property type="evidence" value="ECO:0007669"/>
    <property type="project" value="UniProtKB-KW"/>
</dbReference>
<evidence type="ECO:0000313" key="4">
    <source>
        <dbReference type="EMBL" id="EFJ16140.1"/>
    </source>
</evidence>
<feature type="domain" description="Methyltransferase type 11" evidence="3">
    <location>
        <begin position="50"/>
        <end position="144"/>
    </location>
</feature>
<dbReference type="eggNOG" id="KOG2940">
    <property type="taxonomic scope" value="Eukaryota"/>
</dbReference>
<dbReference type="OMA" id="YEVVYGH"/>
<evidence type="ECO:0000256" key="1">
    <source>
        <dbReference type="ARBA" id="ARBA00022603"/>
    </source>
</evidence>
<dbReference type="GO" id="GO:0005739">
    <property type="term" value="C:mitochondrion"/>
    <property type="evidence" value="ECO:0000318"/>
    <property type="project" value="GO_Central"/>
</dbReference>
<dbReference type="AlphaFoldDB" id="D8SHM7"/>
<dbReference type="SUPFAM" id="SSF53335">
    <property type="entry name" value="S-adenosyl-L-methionine-dependent methyltransferases"/>
    <property type="match status" value="1"/>
</dbReference>
<dbReference type="Gene3D" id="3.40.50.150">
    <property type="entry name" value="Vaccinia Virus protein VP39"/>
    <property type="match status" value="1"/>
</dbReference>
<dbReference type="InterPro" id="IPR029063">
    <property type="entry name" value="SAM-dependent_MTases_sf"/>
</dbReference>
<evidence type="ECO:0000256" key="2">
    <source>
        <dbReference type="ARBA" id="ARBA00022679"/>
    </source>
</evidence>
<dbReference type="HOGENOM" id="CLU_046586_0_1_1"/>
<sequence>MNIFDRKLKRSQRDRAAVLRADDNSLMESVTETLLDRLLDCKRQFPVALNVGGALDYVQKLLKGRGGVEKLFMMDLSLPMLNKCAESSASEMECVHLVADEEFLPIKPGSLDLVVSCLGLHWVNNVPGAMTQFRQALKPDGFFLASIFGGDTLRELRISCHLAQLEREGGISPRVSPFSRVSDAGNLLTRAGFAIPAVDIQDYVMKYSSAMDLIDHIRQMGEMNCLLQRNPILKRDTALAAAAIYESMFREEDGSIPATFQVIYMGGWSPHSSQQKPARRGSGTVSFADIEKALGDKK</sequence>
<proteinExistence type="predicted"/>